<feature type="transmembrane region" description="Helical" evidence="1">
    <location>
        <begin position="101"/>
        <end position="119"/>
    </location>
</feature>
<evidence type="ECO:0000313" key="2">
    <source>
        <dbReference type="EMBL" id="ACV80855.1"/>
    </source>
</evidence>
<feature type="transmembrane region" description="Helical" evidence="1">
    <location>
        <begin position="26"/>
        <end position="48"/>
    </location>
</feature>
<organism evidence="2 3">
    <name type="scientific">Nakamurella multipartita (strain ATCC 700099 / DSM 44233 / CIP 104796 / JCM 9543 / NBRC 105858 / Y-104)</name>
    <name type="common">Microsphaera multipartita</name>
    <dbReference type="NCBI Taxonomy" id="479431"/>
    <lineage>
        <taxon>Bacteria</taxon>
        <taxon>Bacillati</taxon>
        <taxon>Actinomycetota</taxon>
        <taxon>Actinomycetes</taxon>
        <taxon>Nakamurellales</taxon>
        <taxon>Nakamurellaceae</taxon>
        <taxon>Nakamurella</taxon>
    </lineage>
</organism>
<evidence type="ECO:0000313" key="3">
    <source>
        <dbReference type="Proteomes" id="UP000002218"/>
    </source>
</evidence>
<dbReference type="Proteomes" id="UP000002218">
    <property type="component" value="Chromosome"/>
</dbReference>
<evidence type="ECO:0000256" key="1">
    <source>
        <dbReference type="SAM" id="Phobius"/>
    </source>
</evidence>
<proteinExistence type="predicted"/>
<dbReference type="Pfam" id="PF06197">
    <property type="entry name" value="DUF998"/>
    <property type="match status" value="1"/>
</dbReference>
<dbReference type="InParanoid" id="C8X6V7"/>
<dbReference type="HOGENOM" id="CLU_093862_0_0_11"/>
<keyword evidence="1" id="KW-0472">Membrane</keyword>
<reference evidence="2 3" key="2">
    <citation type="journal article" date="2010" name="Stand. Genomic Sci.">
        <title>Complete genome sequence of Nakamurella multipartita type strain (Y-104).</title>
        <authorList>
            <person name="Tice H."/>
            <person name="Mayilraj S."/>
            <person name="Sims D."/>
            <person name="Lapidus A."/>
            <person name="Nolan M."/>
            <person name="Lucas S."/>
            <person name="Glavina Del Rio T."/>
            <person name="Copeland A."/>
            <person name="Cheng J.F."/>
            <person name="Meincke L."/>
            <person name="Bruce D."/>
            <person name="Goodwin L."/>
            <person name="Pitluck S."/>
            <person name="Ivanova N."/>
            <person name="Mavromatis K."/>
            <person name="Ovchinnikova G."/>
            <person name="Pati A."/>
            <person name="Chen A."/>
            <person name="Palaniappan K."/>
            <person name="Land M."/>
            <person name="Hauser L."/>
            <person name="Chang Y.J."/>
            <person name="Jeffries C.D."/>
            <person name="Detter J.C."/>
            <person name="Brettin T."/>
            <person name="Rohde M."/>
            <person name="Goker M."/>
            <person name="Bristow J."/>
            <person name="Eisen J.A."/>
            <person name="Markowitz V."/>
            <person name="Hugenholtz P."/>
            <person name="Kyrpides N.C."/>
            <person name="Klenk H.P."/>
            <person name="Chen F."/>
        </authorList>
    </citation>
    <scope>NUCLEOTIDE SEQUENCE [LARGE SCALE GENOMIC DNA]</scope>
    <source>
        <strain evidence="3">ATCC 700099 / DSM 44233 / CIP 104796 / JCM 9543 / NBRC 105858 / Y-104</strain>
    </source>
</reference>
<name>C8X6V7_NAKMY</name>
<dbReference type="eggNOG" id="ENOG5033ZN1">
    <property type="taxonomic scope" value="Bacteria"/>
</dbReference>
<dbReference type="OrthoDB" id="3392476at2"/>
<dbReference type="STRING" id="479431.Namu_4576"/>
<feature type="transmembrane region" description="Helical" evidence="1">
    <location>
        <begin position="169"/>
        <end position="189"/>
    </location>
</feature>
<accession>C8X6V7</accession>
<dbReference type="RefSeq" id="WP_015749670.1">
    <property type="nucleotide sequence ID" value="NC_013235.1"/>
</dbReference>
<sequence>MNEYVATAPRTAGDEAGAASSWPRALAALGLLGPLVAAALVGALHVLPETEAISPIRRTISEYALTDTAWAFNVGVVALALGSLAILIATAAAGLSRVGSLGLVLGGAWVLGLLAVVVFPKHDWSVGPSTAGHVHRVASLVAFVCLPVAVILLTRRRAAPVTNRASRSAFWLAVASLIWLGVLIGAWLISPVTGIPWYRALPIGLVERGLVLCEVAAVVAVGVWVLTATRPNPAFRPANRARIAPAA</sequence>
<keyword evidence="1" id="KW-0812">Transmembrane</keyword>
<dbReference type="EMBL" id="CP001737">
    <property type="protein sequence ID" value="ACV80855.1"/>
    <property type="molecule type" value="Genomic_DNA"/>
</dbReference>
<feature type="transmembrane region" description="Helical" evidence="1">
    <location>
        <begin position="134"/>
        <end position="153"/>
    </location>
</feature>
<protein>
    <recommendedName>
        <fullName evidence="4">DUF998 domain-containing protein</fullName>
    </recommendedName>
</protein>
<reference evidence="3" key="1">
    <citation type="submission" date="2009-09" db="EMBL/GenBank/DDBJ databases">
        <title>The complete genome of Nakamurella multipartita DSM 44233.</title>
        <authorList>
            <consortium name="US DOE Joint Genome Institute (JGI-PGF)"/>
            <person name="Lucas S."/>
            <person name="Copeland A."/>
            <person name="Lapidus A."/>
            <person name="Glavina del Rio T."/>
            <person name="Dalin E."/>
            <person name="Tice H."/>
            <person name="Bruce D."/>
            <person name="Goodwin L."/>
            <person name="Pitluck S."/>
            <person name="Kyrpides N."/>
            <person name="Mavromatis K."/>
            <person name="Ivanova N."/>
            <person name="Ovchinnikova G."/>
            <person name="Sims D."/>
            <person name="Meincke L."/>
            <person name="Brettin T."/>
            <person name="Detter J.C."/>
            <person name="Han C."/>
            <person name="Larimer F."/>
            <person name="Land M."/>
            <person name="Hauser L."/>
            <person name="Markowitz V."/>
            <person name="Cheng J.-F."/>
            <person name="Hugenholtz P."/>
            <person name="Woyke T."/>
            <person name="Wu D."/>
            <person name="Klenk H.-P."/>
            <person name="Eisen J.A."/>
        </authorList>
    </citation>
    <scope>NUCLEOTIDE SEQUENCE [LARGE SCALE GENOMIC DNA]</scope>
    <source>
        <strain evidence="3">ATCC 700099 / DSM 44233 / CIP 104796 / JCM 9543 / NBRC 105858 / Y-104</strain>
    </source>
</reference>
<keyword evidence="1" id="KW-1133">Transmembrane helix</keyword>
<keyword evidence="3" id="KW-1185">Reference proteome</keyword>
<dbReference type="KEGG" id="nml:Namu_4576"/>
<evidence type="ECO:0008006" key="4">
    <source>
        <dbReference type="Google" id="ProtNLM"/>
    </source>
</evidence>
<feature type="transmembrane region" description="Helical" evidence="1">
    <location>
        <begin position="68"/>
        <end position="89"/>
    </location>
</feature>
<dbReference type="InterPro" id="IPR009339">
    <property type="entry name" value="DUF998"/>
</dbReference>
<dbReference type="AlphaFoldDB" id="C8X6V7"/>
<gene>
    <name evidence="2" type="ordered locus">Namu_4576</name>
</gene>
<feature type="transmembrane region" description="Helical" evidence="1">
    <location>
        <begin position="209"/>
        <end position="227"/>
    </location>
</feature>